<dbReference type="InterPro" id="IPR021812">
    <property type="entry name" value="DUF3391"/>
</dbReference>
<comment type="caution">
    <text evidence="2">The sequence shown here is derived from an EMBL/GenBank/DDBJ whole genome shotgun (WGS) entry which is preliminary data.</text>
</comment>
<keyword evidence="3" id="KW-1185">Reference proteome</keyword>
<dbReference type="RefSeq" id="WP_302711168.1">
    <property type="nucleotide sequence ID" value="NZ_JAULRT010000032.1"/>
</dbReference>
<organism evidence="2 3">
    <name type="scientific">Gilvimarinus algae</name>
    <dbReference type="NCBI Taxonomy" id="3058037"/>
    <lineage>
        <taxon>Bacteria</taxon>
        <taxon>Pseudomonadati</taxon>
        <taxon>Pseudomonadota</taxon>
        <taxon>Gammaproteobacteria</taxon>
        <taxon>Cellvibrionales</taxon>
        <taxon>Cellvibrionaceae</taxon>
        <taxon>Gilvimarinus</taxon>
    </lineage>
</organism>
<evidence type="ECO:0000259" key="1">
    <source>
        <dbReference type="PROSITE" id="PS51832"/>
    </source>
</evidence>
<evidence type="ECO:0000313" key="3">
    <source>
        <dbReference type="Proteomes" id="UP001168380"/>
    </source>
</evidence>
<gene>
    <name evidence="2" type="ORF">QWI16_02590</name>
</gene>
<dbReference type="Pfam" id="PF13487">
    <property type="entry name" value="HD_5"/>
    <property type="match status" value="1"/>
</dbReference>
<evidence type="ECO:0000313" key="2">
    <source>
        <dbReference type="EMBL" id="MDO3381044.1"/>
    </source>
</evidence>
<proteinExistence type="predicted"/>
<accession>A0ABT8TA99</accession>
<name>A0ABT8TA99_9GAMM</name>
<reference evidence="2" key="1">
    <citation type="submission" date="2023-07" db="EMBL/GenBank/DDBJ databases">
        <title>Gilvimarinus algae sp. nov., isolated from the surface of Kelp.</title>
        <authorList>
            <person name="Sun Y.Y."/>
            <person name="Gong Y."/>
            <person name="Du Z.J."/>
        </authorList>
    </citation>
    <scope>NUCLEOTIDE SEQUENCE</scope>
    <source>
        <strain evidence="2">SDUM040014</strain>
    </source>
</reference>
<protein>
    <submittedName>
        <fullName evidence="2">DUF3391 domain-containing protein</fullName>
    </submittedName>
</protein>
<dbReference type="SUPFAM" id="SSF109604">
    <property type="entry name" value="HD-domain/PDEase-like"/>
    <property type="match status" value="1"/>
</dbReference>
<dbReference type="EMBL" id="JAULRT010000032">
    <property type="protein sequence ID" value="MDO3381044.1"/>
    <property type="molecule type" value="Genomic_DNA"/>
</dbReference>
<feature type="domain" description="HD-GYP" evidence="1">
    <location>
        <begin position="161"/>
        <end position="356"/>
    </location>
</feature>
<dbReference type="Proteomes" id="UP001168380">
    <property type="component" value="Unassembled WGS sequence"/>
</dbReference>
<dbReference type="PANTHER" id="PTHR43155">
    <property type="entry name" value="CYCLIC DI-GMP PHOSPHODIESTERASE PA4108-RELATED"/>
    <property type="match status" value="1"/>
</dbReference>
<dbReference type="Gene3D" id="1.10.3210.10">
    <property type="entry name" value="Hypothetical protein af1432"/>
    <property type="match status" value="1"/>
</dbReference>
<sequence>MGIKQVKLNVNELTIGMFVSGLDRPWTQTPFPLQGFYIRDVDEIKKLKSLCQHVYIDVVKGRAPVAANLKAMTPGMGGTAEKSTAPRQYDRTPVTVPVKPIKVQRDRYTEVKPLAKEVKKARLLHQKVYDAVGQVLGQLDAERFYDIPISETRKLASDMVDSVVRNPDAFTWLSRVQEADEYTYSHALRAAVWAILFGRHIGLAKRDLDVLALGVLLKDVGKTRLPKALLVKTERTAAEQEEYETFVELGVQLLRDTEGVEPRVISVVRTHCERLNGSGFPQHLVGDKIPLLGKIAGIVTFYDTVITPRSATVPIAPSRAVARLYELRNTQFQEDLVVEFIRAIGLYPTGTLVELSTGEVAVVVEQNFERRLKPKVLVVIDALKEKLKSPRLLDLAEDDKRKQALVDSGKKRLDEVQKIEIARDLEPGSYDVDIIQVRDSYLLASERKGLLGLLDRLTN</sequence>
<dbReference type="PROSITE" id="PS51832">
    <property type="entry name" value="HD_GYP"/>
    <property type="match status" value="1"/>
</dbReference>
<dbReference type="CDD" id="cd00077">
    <property type="entry name" value="HDc"/>
    <property type="match status" value="1"/>
</dbReference>
<dbReference type="PANTHER" id="PTHR43155:SF2">
    <property type="entry name" value="CYCLIC DI-GMP PHOSPHODIESTERASE PA4108"/>
    <property type="match status" value="1"/>
</dbReference>
<dbReference type="InterPro" id="IPR003607">
    <property type="entry name" value="HD/PDEase_dom"/>
</dbReference>
<dbReference type="InterPro" id="IPR037522">
    <property type="entry name" value="HD_GYP_dom"/>
</dbReference>
<dbReference type="Pfam" id="PF11871">
    <property type="entry name" value="DUF3391"/>
    <property type="match status" value="1"/>
</dbReference>